<evidence type="ECO:0000313" key="2">
    <source>
        <dbReference type="Proteomes" id="UP000095008"/>
    </source>
</evidence>
<organism evidence="1 2">
    <name type="scientific">Acidithiobacillus thiooxidans</name>
    <name type="common">Thiobacillus thiooxidans</name>
    <dbReference type="NCBI Taxonomy" id="930"/>
    <lineage>
        <taxon>Bacteria</taxon>
        <taxon>Pseudomonadati</taxon>
        <taxon>Pseudomonadota</taxon>
        <taxon>Acidithiobacillia</taxon>
        <taxon>Acidithiobacillales</taxon>
        <taxon>Acidithiobacillaceae</taxon>
        <taxon>Acidithiobacillus</taxon>
    </lineage>
</organism>
<comment type="caution">
    <text evidence="1">The sequence shown here is derived from an EMBL/GenBank/DDBJ whole genome shotgun (WGS) entry which is preliminary data.</text>
</comment>
<protein>
    <submittedName>
        <fullName evidence="1">Uncharacterized protein</fullName>
    </submittedName>
</protein>
<dbReference type="AlphaFoldDB" id="A0A1C2J5X1"/>
<dbReference type="EMBL" id="LWRY01000131">
    <property type="protein sequence ID" value="OCX71585.1"/>
    <property type="molecule type" value="Genomic_DNA"/>
</dbReference>
<reference evidence="1" key="1">
    <citation type="journal article" date="2016" name="Int. J. Mol. Sci.">
        <title>Comparative genomics of the extreme acidophile Acidithiobacillus thiooxidans reveals intraspecific divergence and niche adaptation.</title>
        <authorList>
            <person name="Zhang X."/>
            <person name="Feng X."/>
            <person name="Tao J."/>
            <person name="Ma L."/>
            <person name="Xiao Y."/>
            <person name="Liang Y."/>
            <person name="Liu X."/>
            <person name="Yin H."/>
        </authorList>
    </citation>
    <scope>NUCLEOTIDE SEQUENCE [LARGE SCALE GENOMIC DNA]</scope>
    <source>
        <strain evidence="1">DXS-W</strain>
    </source>
</reference>
<proteinExistence type="predicted"/>
<evidence type="ECO:0000313" key="1">
    <source>
        <dbReference type="EMBL" id="OCX71585.1"/>
    </source>
</evidence>
<gene>
    <name evidence="1" type="ORF">A6M23_11635</name>
</gene>
<name>A0A1C2J5X1_ACITH</name>
<accession>A0A1C2J5X1</accession>
<sequence>MKMVIQFLIFMSKVGVTDIDLLYPLTLVSCVGQRHLFAIRRLRWRSLLDRLSETIDPKILLRAALGITIFNKPW</sequence>
<keyword evidence="2" id="KW-1185">Reference proteome</keyword>
<dbReference type="Proteomes" id="UP000095008">
    <property type="component" value="Unassembled WGS sequence"/>
</dbReference>